<dbReference type="STRING" id="1666911.HLUCCA11_23530"/>
<dbReference type="SUPFAM" id="SSF49464">
    <property type="entry name" value="Carboxypeptidase regulatory domain-like"/>
    <property type="match status" value="1"/>
</dbReference>
<proteinExistence type="predicted"/>
<evidence type="ECO:0000313" key="3">
    <source>
        <dbReference type="Proteomes" id="UP000050465"/>
    </source>
</evidence>
<comment type="caution">
    <text evidence="2">The sequence shown here is derived from an EMBL/GenBank/DDBJ whole genome shotgun (WGS) entry which is preliminary data.</text>
</comment>
<evidence type="ECO:0000313" key="2">
    <source>
        <dbReference type="EMBL" id="KPQ31535.1"/>
    </source>
</evidence>
<evidence type="ECO:0008006" key="4">
    <source>
        <dbReference type="Google" id="ProtNLM"/>
    </source>
</evidence>
<dbReference type="EMBL" id="LJZR01000097">
    <property type="protein sequence ID" value="KPQ31535.1"/>
    <property type="molecule type" value="Genomic_DNA"/>
</dbReference>
<dbReference type="AlphaFoldDB" id="A0A0P7ZFT4"/>
<dbReference type="InterPro" id="IPR008969">
    <property type="entry name" value="CarboxyPept-like_regulatory"/>
</dbReference>
<accession>A0A0P7ZFT4</accession>
<organism evidence="2 3">
    <name type="scientific">Phormidesmis priestleyi Ana</name>
    <dbReference type="NCBI Taxonomy" id="1666911"/>
    <lineage>
        <taxon>Bacteria</taxon>
        <taxon>Bacillati</taxon>
        <taxon>Cyanobacteriota</taxon>
        <taxon>Cyanophyceae</taxon>
        <taxon>Leptolyngbyales</taxon>
        <taxon>Leptolyngbyaceae</taxon>
        <taxon>Phormidesmis</taxon>
    </lineage>
</organism>
<protein>
    <recommendedName>
        <fullName evidence="4">Carboxypeptidase regulatory-like domain-containing protein</fullName>
    </recommendedName>
</protein>
<gene>
    <name evidence="2" type="ORF">HLUCCA11_23530</name>
</gene>
<sequence>MTQVTLAGPTTSAQQQLPEQPQGITGTVLSLSGDQMPSMDANPHRSGPQPISTKIWIFSGKIMGSGSPRWSLEVALQHPNLVGWVNSNVEGQFQVGLPPGEYTVMAQYGSDLYLNYFLGDGSYLSIPVTAGDIENIELVNTENAAF</sequence>
<feature type="region of interest" description="Disordered" evidence="1">
    <location>
        <begin position="1"/>
        <end position="28"/>
    </location>
</feature>
<dbReference type="Proteomes" id="UP000050465">
    <property type="component" value="Unassembled WGS sequence"/>
</dbReference>
<name>A0A0P7ZFT4_9CYAN</name>
<reference evidence="2 3" key="1">
    <citation type="submission" date="2015-09" db="EMBL/GenBank/DDBJ databases">
        <title>Identification and resolution of microdiversity through metagenomic sequencing of parallel consortia.</title>
        <authorList>
            <person name="Nelson W.C."/>
            <person name="Romine M.F."/>
            <person name="Lindemann S.R."/>
        </authorList>
    </citation>
    <scope>NUCLEOTIDE SEQUENCE [LARGE SCALE GENOMIC DNA]</scope>
    <source>
        <strain evidence="2">Ana</strain>
    </source>
</reference>
<evidence type="ECO:0000256" key="1">
    <source>
        <dbReference type="SAM" id="MobiDB-lite"/>
    </source>
</evidence>